<feature type="domain" description="Putative plant transposon protein" evidence="2">
    <location>
        <begin position="130"/>
        <end position="240"/>
    </location>
</feature>
<dbReference type="AlphaFoldDB" id="A0A9J5W5K9"/>
<evidence type="ECO:0000313" key="3">
    <source>
        <dbReference type="EMBL" id="KAG5570802.1"/>
    </source>
</evidence>
<dbReference type="OrthoDB" id="1329154at2759"/>
<reference evidence="3 4" key="1">
    <citation type="submission" date="2020-09" db="EMBL/GenBank/DDBJ databases">
        <title>De no assembly of potato wild relative species, Solanum commersonii.</title>
        <authorList>
            <person name="Cho K."/>
        </authorList>
    </citation>
    <scope>NUCLEOTIDE SEQUENCE [LARGE SCALE GENOMIC DNA]</scope>
    <source>
        <strain evidence="3">LZ3.2</strain>
        <tissue evidence="3">Leaf</tissue>
    </source>
</reference>
<sequence length="240" mass="26456">MPSHKRVSGITINEGGSNPPKKGKQKPPPGDKGKGKRPISDRVTTGSQASLSEPKDDQPLQSQVPPVPISADSVPALTPPVAPVSLVIPPPRVLNLLKGDGLRTILEEKLLLIEGLEGKYSDVRDTLHYHSFDQFSRSRGPYIPLCVREFYTTYSDLVPKSKKNVSQFRPVKSVMVRGKEVGCNSWLAPLISNTTPRWIKREPLLKRGTVAAHFSFRFINNTIMPSQNKSVLLYPKAGCL</sequence>
<feature type="compositionally biased region" description="Polar residues" evidence="1">
    <location>
        <begin position="42"/>
        <end position="51"/>
    </location>
</feature>
<name>A0A9J5W5K9_SOLCO</name>
<accession>A0A9J5W5K9</accession>
<dbReference type="PANTHER" id="PTHR33180">
    <property type="entry name" value="PHOTOSYSTEM II CP43 REACTION CENTER PROTEIN"/>
    <property type="match status" value="1"/>
</dbReference>
<comment type="caution">
    <text evidence="3">The sequence shown here is derived from an EMBL/GenBank/DDBJ whole genome shotgun (WGS) entry which is preliminary data.</text>
</comment>
<proteinExistence type="predicted"/>
<dbReference type="InterPro" id="IPR046796">
    <property type="entry name" value="Transposase_32_dom"/>
</dbReference>
<feature type="non-terminal residue" evidence="3">
    <location>
        <position position="1"/>
    </location>
</feature>
<feature type="region of interest" description="Disordered" evidence="1">
    <location>
        <begin position="1"/>
        <end position="71"/>
    </location>
</feature>
<dbReference type="Proteomes" id="UP000824120">
    <property type="component" value="Chromosome 12"/>
</dbReference>
<keyword evidence="4" id="KW-1185">Reference proteome</keyword>
<organism evidence="3 4">
    <name type="scientific">Solanum commersonii</name>
    <name type="common">Commerson's wild potato</name>
    <name type="synonym">Commerson's nightshade</name>
    <dbReference type="NCBI Taxonomy" id="4109"/>
    <lineage>
        <taxon>Eukaryota</taxon>
        <taxon>Viridiplantae</taxon>
        <taxon>Streptophyta</taxon>
        <taxon>Embryophyta</taxon>
        <taxon>Tracheophyta</taxon>
        <taxon>Spermatophyta</taxon>
        <taxon>Magnoliopsida</taxon>
        <taxon>eudicotyledons</taxon>
        <taxon>Gunneridae</taxon>
        <taxon>Pentapetalae</taxon>
        <taxon>asterids</taxon>
        <taxon>lamiids</taxon>
        <taxon>Solanales</taxon>
        <taxon>Solanaceae</taxon>
        <taxon>Solanoideae</taxon>
        <taxon>Solaneae</taxon>
        <taxon>Solanum</taxon>
    </lineage>
</organism>
<dbReference type="Pfam" id="PF20167">
    <property type="entry name" value="Transposase_32"/>
    <property type="match status" value="1"/>
</dbReference>
<protein>
    <recommendedName>
        <fullName evidence="2">Putative plant transposon protein domain-containing protein</fullName>
    </recommendedName>
</protein>
<dbReference type="EMBL" id="JACXVP010000012">
    <property type="protein sequence ID" value="KAG5570802.1"/>
    <property type="molecule type" value="Genomic_DNA"/>
</dbReference>
<gene>
    <name evidence="3" type="ORF">H5410_060568</name>
</gene>
<dbReference type="PANTHER" id="PTHR33180:SF31">
    <property type="entry name" value="POLYPROTEIN PROTEIN"/>
    <property type="match status" value="1"/>
</dbReference>
<evidence type="ECO:0000313" key="4">
    <source>
        <dbReference type="Proteomes" id="UP000824120"/>
    </source>
</evidence>
<evidence type="ECO:0000259" key="2">
    <source>
        <dbReference type="Pfam" id="PF20167"/>
    </source>
</evidence>
<evidence type="ECO:0000256" key="1">
    <source>
        <dbReference type="SAM" id="MobiDB-lite"/>
    </source>
</evidence>